<evidence type="ECO:0000313" key="3">
    <source>
        <dbReference type="Proteomes" id="UP000586947"/>
    </source>
</evidence>
<evidence type="ECO:0000256" key="1">
    <source>
        <dbReference type="SAM" id="Coils"/>
    </source>
</evidence>
<dbReference type="AlphaFoldDB" id="A0A840VZU3"/>
<dbReference type="RefSeq" id="WP_184179555.1">
    <property type="nucleotide sequence ID" value="NZ_BMNF01000002.1"/>
</dbReference>
<evidence type="ECO:0008006" key="4">
    <source>
        <dbReference type="Google" id="ProtNLM"/>
    </source>
</evidence>
<organism evidence="2 3">
    <name type="scientific">Micromonospora parathelypteridis</name>
    <dbReference type="NCBI Taxonomy" id="1839617"/>
    <lineage>
        <taxon>Bacteria</taxon>
        <taxon>Bacillati</taxon>
        <taxon>Actinomycetota</taxon>
        <taxon>Actinomycetes</taxon>
        <taxon>Micromonosporales</taxon>
        <taxon>Micromonosporaceae</taxon>
        <taxon>Micromonospora</taxon>
    </lineage>
</organism>
<reference evidence="2 3" key="1">
    <citation type="submission" date="2020-08" db="EMBL/GenBank/DDBJ databases">
        <title>Sequencing the genomes of 1000 actinobacteria strains.</title>
        <authorList>
            <person name="Klenk H.-P."/>
        </authorList>
    </citation>
    <scope>NUCLEOTIDE SEQUENCE [LARGE SCALE GENOMIC DNA]</scope>
    <source>
        <strain evidence="2 3">DSM 103125</strain>
    </source>
</reference>
<keyword evidence="3" id="KW-1185">Reference proteome</keyword>
<proteinExistence type="predicted"/>
<comment type="caution">
    <text evidence="2">The sequence shown here is derived from an EMBL/GenBank/DDBJ whole genome shotgun (WGS) entry which is preliminary data.</text>
</comment>
<gene>
    <name evidence="2" type="ORF">HNR20_002605</name>
</gene>
<feature type="coiled-coil region" evidence="1">
    <location>
        <begin position="374"/>
        <end position="406"/>
    </location>
</feature>
<sequence>MENYLRGSIMVPIDQLYPDPNNPRLALPDAPGYEDPGQLFDSNTRRQIFEELGTGAYDVDTLVQAILGQGWMPIDNIIVWHHPKDSDRCVVVEGNRRRLALERIRTTELDKARRKLERMLKRASTYPKATIDEQREFVVRLERIVKDTNELQVLPIDADSVEELEHKLPRVLAVRHITGAKEWGNYAEDVWLLNRYHQLFVDKHGEQADPFWDSSVIGRVSDEASLSATRAKRQLKAASWFSHFRAEWEENLPDGEEFGKTDYYLFENISRKPWVRQQLGISEDDLSIPPDGEDVLFKWIFRHPRGRTADDNPNVFYRHENVLLWDQLKRYDEKQGTAFAARFDVTNPDDAPTMQEVEAEYLAHKAGRKPNAVIDELLRRLSELTAEKLATEGQILRAQLVQLRDQADMFLKMIDAAEA</sequence>
<keyword evidence="1" id="KW-0175">Coiled coil</keyword>
<dbReference type="EMBL" id="JACHDP010000001">
    <property type="protein sequence ID" value="MBB5478100.1"/>
    <property type="molecule type" value="Genomic_DNA"/>
</dbReference>
<dbReference type="Proteomes" id="UP000586947">
    <property type="component" value="Unassembled WGS sequence"/>
</dbReference>
<evidence type="ECO:0000313" key="2">
    <source>
        <dbReference type="EMBL" id="MBB5478100.1"/>
    </source>
</evidence>
<name>A0A840VZU3_9ACTN</name>
<accession>A0A840VZU3</accession>
<protein>
    <recommendedName>
        <fullName evidence="4">ParB/Sulfiredoxin domain-containing protein</fullName>
    </recommendedName>
</protein>